<dbReference type="PANTHER" id="PTHR43995">
    <property type="entry name" value="PRE-MRNA-PROCESSING FACTOR 19"/>
    <property type="match status" value="1"/>
</dbReference>
<dbReference type="GO" id="GO:0071006">
    <property type="term" value="C:U2-type catalytic step 1 spliceosome"/>
    <property type="evidence" value="ECO:0007669"/>
    <property type="project" value="TreeGrafter"/>
</dbReference>
<dbReference type="GO" id="GO:0061630">
    <property type="term" value="F:ubiquitin protein ligase activity"/>
    <property type="evidence" value="ECO:0007669"/>
    <property type="project" value="UniProtKB-UniRule"/>
</dbReference>
<dbReference type="Gramene" id="TVU31522">
    <property type="protein sequence ID" value="TVU31522"/>
    <property type="gene ID" value="EJB05_23209"/>
</dbReference>
<comment type="subunit">
    <text evidence="2">Homotetramer.</text>
</comment>
<dbReference type="OrthoDB" id="687049at2759"/>
<dbReference type="GO" id="GO:0070534">
    <property type="term" value="P:protein K63-linked ubiquitination"/>
    <property type="evidence" value="ECO:0007669"/>
    <property type="project" value="UniProtKB-UniRule"/>
</dbReference>
<keyword evidence="5" id="KW-1185">Reference proteome</keyword>
<feature type="repeat" description="WD" evidence="1">
    <location>
        <begin position="545"/>
        <end position="586"/>
    </location>
</feature>
<name>A0A5J9V5N8_9POAL</name>
<keyword evidence="2" id="KW-0808">Transferase</keyword>
<keyword evidence="2" id="KW-0747">Spliceosome</keyword>
<dbReference type="InterPro" id="IPR038959">
    <property type="entry name" value="Prp19"/>
</dbReference>
<dbReference type="PANTHER" id="PTHR43995:SF1">
    <property type="entry name" value="PRE-MRNA-PROCESSING FACTOR 19"/>
    <property type="match status" value="1"/>
</dbReference>
<dbReference type="PROSITE" id="PS50294">
    <property type="entry name" value="WD_REPEATS_REGION"/>
    <property type="match status" value="1"/>
</dbReference>
<evidence type="ECO:0000313" key="4">
    <source>
        <dbReference type="EMBL" id="TVU31522.1"/>
    </source>
</evidence>
<evidence type="ECO:0000313" key="5">
    <source>
        <dbReference type="Proteomes" id="UP000324897"/>
    </source>
</evidence>
<comment type="catalytic activity">
    <reaction evidence="2">
        <text>S-ubiquitinyl-[E2 ubiquitin-conjugating enzyme]-L-cysteine + [acceptor protein]-L-lysine = [E2 ubiquitin-conjugating enzyme]-L-cysteine + N(6)-ubiquitinyl-[acceptor protein]-L-lysine.</text>
        <dbReference type="EC" id="2.3.2.27"/>
    </reaction>
</comment>
<keyword evidence="1" id="KW-0853">WD repeat</keyword>
<dbReference type="GO" id="GO:0000398">
    <property type="term" value="P:mRNA splicing, via spliceosome"/>
    <property type="evidence" value="ECO:0007669"/>
    <property type="project" value="InterPro"/>
</dbReference>
<comment type="caution">
    <text evidence="4">The sequence shown here is derived from an EMBL/GenBank/DDBJ whole genome shotgun (WGS) entry which is preliminary data.</text>
</comment>
<dbReference type="GO" id="GO:0006281">
    <property type="term" value="P:DNA repair"/>
    <property type="evidence" value="ECO:0007669"/>
    <property type="project" value="UniProtKB-KW"/>
</dbReference>
<dbReference type="InterPro" id="IPR015943">
    <property type="entry name" value="WD40/YVTN_repeat-like_dom_sf"/>
</dbReference>
<feature type="repeat" description="WD" evidence="1">
    <location>
        <begin position="500"/>
        <end position="532"/>
    </location>
</feature>
<comment type="pathway">
    <text evidence="2">Protein modification; protein ubiquitination.</text>
</comment>
<sequence>MAKKEPKSKQKASTASVEEPLKTEDVEGQKASTSESKEEAMENSLRTEGDGKQKASATDEAASQLKEVVTEESSRTEDERKQKASAAEETASESKEEAPFQMDEGEESSEVDEDTDEETAAEPWESGPATKLGHGGLILALFETPSGFAIFSYDGVKLLEQNACQNIWADFADHTVAKRVVPLSPPGSSFRDRDLAGAYAVWLVCYETFEDKLSAIDRSIGVSDKLAAMIKEHIGCGQKLAVENEDYKMAIKKSLQMDCLYDPAVEELMWGLKVQMPYLVPKEKQQPAEEDRFPMSEGMKFLLNFHQFRFKPDMMVTRRIIELAGVVHACDLCVNKHSTNLHSVAVHLKKISDIDTRDWDLMKIATALKLICFPDRKVAAPRSTSKATECATNHETVTGEKERVERIWFGEEVASVIDYLIDSSCNLSDQRKKRQIPPSLAPVSAIERYTDISSHQLHRMNEPGISSIHIHPSKDIVATGGIDTTAVLFDRPSGQILCTLAGHSKKITSLKFVNRDELVITGSADKTVRIWQGSEDGNYSCIHTLEDHTDAVEAVTVHATQQYFVSASMDNSWRFYYLSTGSCLTQVREDSEQEGYTSASFHPDGLLLGTGTTAVVKIWDVRTQSNVAKLPGHIGPVNAMSFSGNGYHVATAARNGVMIWDVRKYRYLRTISPYCSDTPTNAGKELTGFLEFDSSGSYLAIGGSDIRVCHAEKIEWSLLKKLPDLSRKGKVTSVKFGADAKYIAVGSMDCDLRIFGLPGDK</sequence>
<dbReference type="UniPathway" id="UPA00143"/>
<dbReference type="Pfam" id="PF00400">
    <property type="entry name" value="WD40"/>
    <property type="match status" value="4"/>
</dbReference>
<keyword evidence="2" id="KW-0833">Ubl conjugation pathway</keyword>
<evidence type="ECO:0000256" key="3">
    <source>
        <dbReference type="SAM" id="MobiDB-lite"/>
    </source>
</evidence>
<keyword evidence="2" id="KW-0508">mRNA splicing</keyword>
<dbReference type="AlphaFoldDB" id="A0A5J9V5N8"/>
<keyword evidence="2" id="KW-0234">DNA repair</keyword>
<dbReference type="InterPro" id="IPR001680">
    <property type="entry name" value="WD40_rpt"/>
</dbReference>
<keyword evidence="2" id="KW-0539">Nucleus</keyword>
<dbReference type="EC" id="2.3.2.27" evidence="2"/>
<protein>
    <recommendedName>
        <fullName evidence="2">Pre-mRNA-processing factor 19</fullName>
        <ecNumber evidence="2">2.3.2.27</ecNumber>
    </recommendedName>
</protein>
<accession>A0A5J9V5N8</accession>
<dbReference type="PROSITE" id="PS50082">
    <property type="entry name" value="WD_REPEATS_2"/>
    <property type="match status" value="3"/>
</dbReference>
<dbReference type="SUPFAM" id="SSF50978">
    <property type="entry name" value="WD40 repeat-like"/>
    <property type="match status" value="1"/>
</dbReference>
<dbReference type="Proteomes" id="UP000324897">
    <property type="component" value="Chromosome 1"/>
</dbReference>
<evidence type="ECO:0000256" key="1">
    <source>
        <dbReference type="PROSITE-ProRule" id="PRU00221"/>
    </source>
</evidence>
<feature type="repeat" description="WD" evidence="1">
    <location>
        <begin position="630"/>
        <end position="670"/>
    </location>
</feature>
<dbReference type="GO" id="GO:0000974">
    <property type="term" value="C:Prp19 complex"/>
    <property type="evidence" value="ECO:0007669"/>
    <property type="project" value="UniProtKB-UniRule"/>
</dbReference>
<reference evidence="4 5" key="1">
    <citation type="journal article" date="2019" name="Sci. Rep.">
        <title>A high-quality genome of Eragrostis curvula grass provides insights into Poaceae evolution and supports new strategies to enhance forage quality.</title>
        <authorList>
            <person name="Carballo J."/>
            <person name="Santos B.A.C.M."/>
            <person name="Zappacosta D."/>
            <person name="Garbus I."/>
            <person name="Selva J.P."/>
            <person name="Gallo C.A."/>
            <person name="Diaz A."/>
            <person name="Albertini E."/>
            <person name="Caccamo M."/>
            <person name="Echenique V."/>
        </authorList>
    </citation>
    <scope>NUCLEOTIDE SEQUENCE [LARGE SCALE GENOMIC DNA]</scope>
    <source>
        <strain evidence="5">cv. Victoria</strain>
        <tissue evidence="4">Leaf</tissue>
    </source>
</reference>
<comment type="similarity">
    <text evidence="2">Belongs to the WD repeat PRP19 family.</text>
</comment>
<feature type="compositionally biased region" description="Basic and acidic residues" evidence="3">
    <location>
        <begin position="19"/>
        <end position="28"/>
    </location>
</feature>
<comment type="function">
    <text evidence="2">Ubiquitin-protein ligase which is mainly involved pre-mRNA splicing and DNA repair. Required for pre-mRNA splicing as component of the spliceosome.</text>
</comment>
<organism evidence="4 5">
    <name type="scientific">Eragrostis curvula</name>
    <name type="common">weeping love grass</name>
    <dbReference type="NCBI Taxonomy" id="38414"/>
    <lineage>
        <taxon>Eukaryota</taxon>
        <taxon>Viridiplantae</taxon>
        <taxon>Streptophyta</taxon>
        <taxon>Embryophyta</taxon>
        <taxon>Tracheophyta</taxon>
        <taxon>Spermatophyta</taxon>
        <taxon>Magnoliopsida</taxon>
        <taxon>Liliopsida</taxon>
        <taxon>Poales</taxon>
        <taxon>Poaceae</taxon>
        <taxon>PACMAD clade</taxon>
        <taxon>Chloridoideae</taxon>
        <taxon>Eragrostideae</taxon>
        <taxon>Eragrostidinae</taxon>
        <taxon>Eragrostis</taxon>
    </lineage>
</organism>
<dbReference type="Gene3D" id="2.130.10.10">
    <property type="entry name" value="YVTN repeat-like/Quinoprotein amine dehydrogenase"/>
    <property type="match status" value="1"/>
</dbReference>
<keyword evidence="2" id="KW-0507">mRNA processing</keyword>
<dbReference type="CDD" id="cd00200">
    <property type="entry name" value="WD40"/>
    <property type="match status" value="1"/>
</dbReference>
<feature type="compositionally biased region" description="Basic and acidic residues" evidence="3">
    <location>
        <begin position="35"/>
        <end position="53"/>
    </location>
</feature>
<feature type="compositionally biased region" description="Basic and acidic residues" evidence="3">
    <location>
        <begin position="68"/>
        <end position="82"/>
    </location>
</feature>
<keyword evidence="2" id="KW-0227">DNA damage</keyword>
<comment type="subcellular location">
    <subcellularLocation>
        <location evidence="2">Nucleus</location>
    </subcellularLocation>
</comment>
<evidence type="ECO:0000256" key="2">
    <source>
        <dbReference type="RuleBase" id="RU367101"/>
    </source>
</evidence>
<dbReference type="GO" id="GO:0005737">
    <property type="term" value="C:cytoplasm"/>
    <property type="evidence" value="ECO:0007669"/>
    <property type="project" value="TreeGrafter"/>
</dbReference>
<feature type="compositionally biased region" description="Acidic residues" evidence="3">
    <location>
        <begin position="103"/>
        <end position="120"/>
    </location>
</feature>
<dbReference type="SMART" id="SM00320">
    <property type="entry name" value="WD40"/>
    <property type="match status" value="6"/>
</dbReference>
<gene>
    <name evidence="4" type="ORF">EJB05_23209</name>
</gene>
<dbReference type="InterPro" id="IPR036322">
    <property type="entry name" value="WD40_repeat_dom_sf"/>
</dbReference>
<feature type="region of interest" description="Disordered" evidence="3">
    <location>
        <begin position="1"/>
        <end position="129"/>
    </location>
</feature>
<dbReference type="EMBL" id="RWGY01000011">
    <property type="protein sequence ID" value="TVU31522.1"/>
    <property type="molecule type" value="Genomic_DNA"/>
</dbReference>
<proteinExistence type="inferred from homology"/>